<name>A0A1G6V2M2_9BACT</name>
<organism evidence="1 2">
    <name type="scientific">Algoriphagus faecimaris</name>
    <dbReference type="NCBI Taxonomy" id="686796"/>
    <lineage>
        <taxon>Bacteria</taxon>
        <taxon>Pseudomonadati</taxon>
        <taxon>Bacteroidota</taxon>
        <taxon>Cytophagia</taxon>
        <taxon>Cytophagales</taxon>
        <taxon>Cyclobacteriaceae</taxon>
        <taxon>Algoriphagus</taxon>
    </lineage>
</organism>
<proteinExistence type="predicted"/>
<sequence length="342" mass="39397">MKMKKHVKSWRHFLMIKSSIGTFFFFLTFHVVSSQEVHEEFIQPNGVQLHYLDFGGSGLPLIFLQSFHDDASEWHSGEMAGITQQFVSDHWVLALTRRGWGKSDHTEWGYDVATQSEDLLGFMDGLGIEKAVLIGRIPGNQDMIWIAEHYPDRIAAIVMIGNPLVGLNSSESEIRTYETELLAMSWDLGERAAPMRGPRNSWRPHFIADSNARIDIHTLRFLSDMDVESQPGGRNVFYLDRTIKQVSAPDFKPWNERVAQAAGYFRELGKDSSRQEFIRNYLIEHDTGPKLRTGLERAFGNYLKTVWEPEPPGNVDFDTFWEETYAPFFVREIKVFLKQSLD</sequence>
<reference evidence="2" key="1">
    <citation type="submission" date="2016-10" db="EMBL/GenBank/DDBJ databases">
        <authorList>
            <person name="Varghese N."/>
            <person name="Submissions S."/>
        </authorList>
    </citation>
    <scope>NUCLEOTIDE SEQUENCE [LARGE SCALE GENOMIC DNA]</scope>
    <source>
        <strain evidence="2">DSM 23095</strain>
    </source>
</reference>
<gene>
    <name evidence="1" type="ORF">SAMN04488104_10327</name>
</gene>
<dbReference type="STRING" id="686796.SAMN04488104_10327"/>
<dbReference type="Proteomes" id="UP000199060">
    <property type="component" value="Unassembled WGS sequence"/>
</dbReference>
<dbReference type="InterPro" id="IPR029058">
    <property type="entry name" value="AB_hydrolase_fold"/>
</dbReference>
<evidence type="ECO:0000313" key="1">
    <source>
        <dbReference type="EMBL" id="SDD47778.1"/>
    </source>
</evidence>
<dbReference type="Gene3D" id="3.40.50.1820">
    <property type="entry name" value="alpha/beta hydrolase"/>
    <property type="match status" value="1"/>
</dbReference>
<keyword evidence="2" id="KW-1185">Reference proteome</keyword>
<dbReference type="SUPFAM" id="SSF53474">
    <property type="entry name" value="alpha/beta-Hydrolases"/>
    <property type="match status" value="1"/>
</dbReference>
<protein>
    <submittedName>
        <fullName evidence="1">Pimeloyl-ACP methyl ester carboxylesterase</fullName>
    </submittedName>
</protein>
<accession>A0A1G6V2M2</accession>
<dbReference type="EMBL" id="FNAC01000032">
    <property type="protein sequence ID" value="SDD47778.1"/>
    <property type="molecule type" value="Genomic_DNA"/>
</dbReference>
<dbReference type="AlphaFoldDB" id="A0A1G6V2M2"/>
<evidence type="ECO:0000313" key="2">
    <source>
        <dbReference type="Proteomes" id="UP000199060"/>
    </source>
</evidence>